<gene>
    <name evidence="2" type="ORF">AYBTSS11_LOCUS26317</name>
</gene>
<evidence type="ECO:0000313" key="2">
    <source>
        <dbReference type="EMBL" id="CAJ1974244.1"/>
    </source>
</evidence>
<dbReference type="Proteomes" id="UP001189624">
    <property type="component" value="Chromosome 9"/>
</dbReference>
<evidence type="ECO:0000256" key="1">
    <source>
        <dbReference type="SAM" id="MobiDB-lite"/>
    </source>
</evidence>
<keyword evidence="3" id="KW-1185">Reference proteome</keyword>
<accession>A0AA86VVJ7</accession>
<dbReference type="Gramene" id="rna-AYBTSS11_LOCUS26317">
    <property type="protein sequence ID" value="CAJ1974244.1"/>
    <property type="gene ID" value="gene-AYBTSS11_LOCUS26317"/>
</dbReference>
<organism evidence="2 3">
    <name type="scientific">Sphenostylis stenocarpa</name>
    <dbReference type="NCBI Taxonomy" id="92480"/>
    <lineage>
        <taxon>Eukaryota</taxon>
        <taxon>Viridiplantae</taxon>
        <taxon>Streptophyta</taxon>
        <taxon>Embryophyta</taxon>
        <taxon>Tracheophyta</taxon>
        <taxon>Spermatophyta</taxon>
        <taxon>Magnoliopsida</taxon>
        <taxon>eudicotyledons</taxon>
        <taxon>Gunneridae</taxon>
        <taxon>Pentapetalae</taxon>
        <taxon>rosids</taxon>
        <taxon>fabids</taxon>
        <taxon>Fabales</taxon>
        <taxon>Fabaceae</taxon>
        <taxon>Papilionoideae</taxon>
        <taxon>50 kb inversion clade</taxon>
        <taxon>NPAAA clade</taxon>
        <taxon>indigoferoid/millettioid clade</taxon>
        <taxon>Phaseoleae</taxon>
        <taxon>Sphenostylis</taxon>
    </lineage>
</organism>
<dbReference type="EMBL" id="OY731406">
    <property type="protein sequence ID" value="CAJ1974244.1"/>
    <property type="molecule type" value="Genomic_DNA"/>
</dbReference>
<evidence type="ECO:0000313" key="3">
    <source>
        <dbReference type="Proteomes" id="UP001189624"/>
    </source>
</evidence>
<feature type="region of interest" description="Disordered" evidence="1">
    <location>
        <begin position="166"/>
        <end position="192"/>
    </location>
</feature>
<protein>
    <submittedName>
        <fullName evidence="2">Uncharacterized protein</fullName>
    </submittedName>
</protein>
<reference evidence="2" key="1">
    <citation type="submission" date="2023-10" db="EMBL/GenBank/DDBJ databases">
        <authorList>
            <person name="Domelevo Entfellner J.-B."/>
        </authorList>
    </citation>
    <scope>NUCLEOTIDE SEQUENCE</scope>
</reference>
<proteinExistence type="predicted"/>
<sequence>MMDNQDQLNSEKDTLTLAQITYAISFIQVESDKVQDLEKSELDGRAPEVVVGENWGLVDKGNRSEKASPFVALPTAIRNITDYPNEPSQLPKTFKVVTRSVVEHLGTGKETSLRWSWEKVKERNIIGSSSTLINAHMQIKLTKFHIKDSRMERQKQNIDVELDTTWNESETKAGEGGRSYCDSATAKHPNKH</sequence>
<dbReference type="AlphaFoldDB" id="A0AA86VVJ7"/>
<name>A0AA86VVJ7_9FABA</name>